<dbReference type="EMBL" id="JBDODL010000001">
    <property type="protein sequence ID" value="MES1917967.1"/>
    <property type="molecule type" value="Genomic_DNA"/>
</dbReference>
<sequence>MTNLQNSLFNLSEAATCPCTVRPGTRLPDSTFAGLAPVSPYDEIGSILRSLKSRPPAPNPPRKRGCNFFPYCEKLCPPCKRRGRRKKKKYIWCEKMSSSSRCGKRRSSQRLSCDKYNCPSDYDQNFPSDVCYSDLCDSCKHSYKKSYGSNYKRRRRYTETSD</sequence>
<proteinExistence type="predicted"/>
<organism evidence="1 2">
    <name type="scientific">Bonamia ostreae</name>
    <dbReference type="NCBI Taxonomy" id="126728"/>
    <lineage>
        <taxon>Eukaryota</taxon>
        <taxon>Sar</taxon>
        <taxon>Rhizaria</taxon>
        <taxon>Endomyxa</taxon>
        <taxon>Ascetosporea</taxon>
        <taxon>Haplosporida</taxon>
        <taxon>Bonamia</taxon>
    </lineage>
</organism>
<name>A0ABV2AE37_9EUKA</name>
<evidence type="ECO:0000313" key="2">
    <source>
        <dbReference type="Proteomes" id="UP001439008"/>
    </source>
</evidence>
<dbReference type="Proteomes" id="UP001439008">
    <property type="component" value="Unassembled WGS sequence"/>
</dbReference>
<comment type="caution">
    <text evidence="1">The sequence shown here is derived from an EMBL/GenBank/DDBJ whole genome shotgun (WGS) entry which is preliminary data.</text>
</comment>
<gene>
    <name evidence="1" type="ORF">MHBO_000005</name>
</gene>
<evidence type="ECO:0000313" key="1">
    <source>
        <dbReference type="EMBL" id="MES1917967.1"/>
    </source>
</evidence>
<keyword evidence="2" id="KW-1185">Reference proteome</keyword>
<accession>A0ABV2AE37</accession>
<protein>
    <submittedName>
        <fullName evidence="1">Uncharacterized protein</fullName>
    </submittedName>
</protein>
<reference evidence="1 2" key="1">
    <citation type="journal article" date="2024" name="BMC Biol.">
        <title>Comparative genomics of Ascetosporea gives new insight into the evolutionary basis for animal parasitism in Rhizaria.</title>
        <authorList>
            <person name="Hiltunen Thoren M."/>
            <person name="Onut-Brannstrom I."/>
            <person name="Alfjorden A."/>
            <person name="Peckova H."/>
            <person name="Swords F."/>
            <person name="Hooper C."/>
            <person name="Holzer A.S."/>
            <person name="Bass D."/>
            <person name="Burki F."/>
        </authorList>
    </citation>
    <scope>NUCLEOTIDE SEQUENCE [LARGE SCALE GENOMIC DNA]</scope>
    <source>
        <strain evidence="1">20-A016</strain>
    </source>
</reference>